<dbReference type="NCBIfam" id="NF009466">
    <property type="entry name" value="PRK12826.1-2"/>
    <property type="match status" value="1"/>
</dbReference>
<sequence length="253" mass="27414">MDSLSKSIENKVVIVTGGTRGIGFATVKKFLLNGAKVVLCGSKKESVYKALEELKKINPSYKVMGFYPNLLNTKEIDHMADLILEKWGRIDVLINNAGVSDNKTIYDQTYENFSQIMDINVQAVFNCSKIFAEIMKEQKSGAILNTSSVVSLYGQKAGVGYPTSKFAVNGLTKSLARELGKDGIRVNAVAPGIISTDMVKELDKELVDGLIQNIPVGRIGEAEDIANAFLFLASDMASYVSGEILSVDGAVMI</sequence>
<comment type="caution">
    <text evidence="2">The sequence shown here is derived from an EMBL/GenBank/DDBJ whole genome shotgun (WGS) entry which is preliminary data.</text>
</comment>
<dbReference type="PANTHER" id="PTHR42760">
    <property type="entry name" value="SHORT-CHAIN DEHYDROGENASES/REDUCTASES FAMILY MEMBER"/>
    <property type="match status" value="1"/>
</dbReference>
<dbReference type="SUPFAM" id="SSF51735">
    <property type="entry name" value="NAD(P)-binding Rossmann-fold domains"/>
    <property type="match status" value="1"/>
</dbReference>
<dbReference type="InterPro" id="IPR036291">
    <property type="entry name" value="NAD(P)-bd_dom_sf"/>
</dbReference>
<accession>A0ABT9URW0</accession>
<keyword evidence="2" id="KW-0560">Oxidoreductase</keyword>
<dbReference type="EMBL" id="JAUSUF010000001">
    <property type="protein sequence ID" value="MDQ0148664.1"/>
    <property type="molecule type" value="Genomic_DNA"/>
</dbReference>
<dbReference type="Gene3D" id="3.40.50.720">
    <property type="entry name" value="NAD(P)-binding Rossmann-like Domain"/>
    <property type="match status" value="1"/>
</dbReference>
<dbReference type="Pfam" id="PF13561">
    <property type="entry name" value="adh_short_C2"/>
    <property type="match status" value="1"/>
</dbReference>
<dbReference type="GO" id="GO:0004316">
    <property type="term" value="F:3-oxoacyl-[acyl-carrier-protein] reductase (NADPH) activity"/>
    <property type="evidence" value="ECO:0007669"/>
    <property type="project" value="UniProtKB-EC"/>
</dbReference>
<proteinExistence type="inferred from homology"/>
<gene>
    <name evidence="2" type="ORF">J2S18_000581</name>
</gene>
<dbReference type="RefSeq" id="WP_307482962.1">
    <property type="nucleotide sequence ID" value="NZ_JAUSUF010000001.1"/>
</dbReference>
<dbReference type="EC" id="1.1.1.100" evidence="2"/>
<dbReference type="NCBIfam" id="NF005559">
    <property type="entry name" value="PRK07231.1"/>
    <property type="match status" value="1"/>
</dbReference>
<dbReference type="PRINTS" id="PR00080">
    <property type="entry name" value="SDRFAMILY"/>
</dbReference>
<evidence type="ECO:0000313" key="3">
    <source>
        <dbReference type="Proteomes" id="UP001228504"/>
    </source>
</evidence>
<evidence type="ECO:0000256" key="1">
    <source>
        <dbReference type="ARBA" id="ARBA00006484"/>
    </source>
</evidence>
<reference evidence="2 3" key="1">
    <citation type="submission" date="2023-07" db="EMBL/GenBank/DDBJ databases">
        <title>Genomic Encyclopedia of Type Strains, Phase IV (KMG-IV): sequencing the most valuable type-strain genomes for metagenomic binning, comparative biology and taxonomic classification.</title>
        <authorList>
            <person name="Goeker M."/>
        </authorList>
    </citation>
    <scope>NUCLEOTIDE SEQUENCE [LARGE SCALE GENOMIC DNA]</scope>
    <source>
        <strain evidence="2 3">DSM 20694</strain>
    </source>
</reference>
<dbReference type="Proteomes" id="UP001228504">
    <property type="component" value="Unassembled WGS sequence"/>
</dbReference>
<dbReference type="PROSITE" id="PS00061">
    <property type="entry name" value="ADH_SHORT"/>
    <property type="match status" value="1"/>
</dbReference>
<dbReference type="PRINTS" id="PR00081">
    <property type="entry name" value="GDHRDH"/>
</dbReference>
<name>A0ABT9URW0_9FIRM</name>
<organism evidence="2 3">
    <name type="scientific">Eubacterium multiforme</name>
    <dbReference type="NCBI Taxonomy" id="83339"/>
    <lineage>
        <taxon>Bacteria</taxon>
        <taxon>Bacillati</taxon>
        <taxon>Bacillota</taxon>
        <taxon>Clostridia</taxon>
        <taxon>Eubacteriales</taxon>
        <taxon>Eubacteriaceae</taxon>
        <taxon>Eubacterium</taxon>
    </lineage>
</organism>
<dbReference type="GO" id="GO:0008709">
    <property type="term" value="F:cholate 7-alpha-dehydrogenase (NAD+) activity"/>
    <property type="evidence" value="ECO:0007669"/>
    <property type="project" value="UniProtKB-EC"/>
</dbReference>
<protein>
    <submittedName>
        <fullName evidence="2">3-oxoacyl-[acyl-carrier protein] reductase/7-alpha-hydroxysteroid dehydrogenase</fullName>
        <ecNumber evidence="2">1.1.1.100</ecNumber>
        <ecNumber evidence="2">1.1.1.159</ecNumber>
    </submittedName>
</protein>
<dbReference type="CDD" id="cd05233">
    <property type="entry name" value="SDR_c"/>
    <property type="match status" value="1"/>
</dbReference>
<dbReference type="InterPro" id="IPR002347">
    <property type="entry name" value="SDR_fam"/>
</dbReference>
<keyword evidence="3" id="KW-1185">Reference proteome</keyword>
<dbReference type="EC" id="1.1.1.159" evidence="2"/>
<comment type="similarity">
    <text evidence="1">Belongs to the short-chain dehydrogenases/reductases (SDR) family.</text>
</comment>
<evidence type="ECO:0000313" key="2">
    <source>
        <dbReference type="EMBL" id="MDQ0148664.1"/>
    </source>
</evidence>
<dbReference type="InterPro" id="IPR020904">
    <property type="entry name" value="Sc_DH/Rdtase_CS"/>
</dbReference>